<proteinExistence type="predicted"/>
<keyword evidence="2" id="KW-1185">Reference proteome</keyword>
<dbReference type="Proteomes" id="UP001056120">
    <property type="component" value="Linkage Group LG18"/>
</dbReference>
<reference evidence="1 2" key="2">
    <citation type="journal article" date="2022" name="Mol. Ecol. Resour.">
        <title>The genomes of chicory, endive, great burdock and yacon provide insights into Asteraceae paleo-polyploidization history and plant inulin production.</title>
        <authorList>
            <person name="Fan W."/>
            <person name="Wang S."/>
            <person name="Wang H."/>
            <person name="Wang A."/>
            <person name="Jiang F."/>
            <person name="Liu H."/>
            <person name="Zhao H."/>
            <person name="Xu D."/>
            <person name="Zhang Y."/>
        </authorList>
    </citation>
    <scope>NUCLEOTIDE SEQUENCE [LARGE SCALE GENOMIC DNA]</scope>
    <source>
        <strain evidence="2">cv. Yunnan</strain>
        <tissue evidence="1">Leaves</tissue>
    </source>
</reference>
<name>A0ACB9EAL2_9ASTR</name>
<reference evidence="2" key="1">
    <citation type="journal article" date="2022" name="Mol. Ecol. Resour.">
        <title>The genomes of chicory, endive, great burdock and yacon provide insights into Asteraceae palaeo-polyploidization history and plant inulin production.</title>
        <authorList>
            <person name="Fan W."/>
            <person name="Wang S."/>
            <person name="Wang H."/>
            <person name="Wang A."/>
            <person name="Jiang F."/>
            <person name="Liu H."/>
            <person name="Zhao H."/>
            <person name="Xu D."/>
            <person name="Zhang Y."/>
        </authorList>
    </citation>
    <scope>NUCLEOTIDE SEQUENCE [LARGE SCALE GENOMIC DNA]</scope>
    <source>
        <strain evidence="2">cv. Yunnan</strain>
    </source>
</reference>
<dbReference type="EMBL" id="CM042035">
    <property type="protein sequence ID" value="KAI3755867.1"/>
    <property type="molecule type" value="Genomic_DNA"/>
</dbReference>
<sequence length="271" mass="30095">MAKKRKVSSVVNNGTTTSTGGAITHPFSGNQNPNFPPLFSTYNDKIRPILDAVDKLRRLNVTQQGIPLPTIVVVGDQSSGKSSVLESLAGISLPRGQGLLEKVTTNEVNIGLGYKINERLNDLVLELNKLPQNLTSIPDAMMAFTHIIGSLKETLQKILIRGEFDDALENKQMCCNARLAEMIDEFSNELHTSVKFSENFLSEEIRVLEEANGIQLPNFLLHYVFLYLLQRKVSNISDLSISFVNKVCGYLESICVKVLIDHCGNYPQFLP</sequence>
<accession>A0ACB9EAL2</accession>
<evidence type="ECO:0000313" key="1">
    <source>
        <dbReference type="EMBL" id="KAI3755867.1"/>
    </source>
</evidence>
<gene>
    <name evidence="1" type="ORF">L1987_55676</name>
</gene>
<organism evidence="1 2">
    <name type="scientific">Smallanthus sonchifolius</name>
    <dbReference type="NCBI Taxonomy" id="185202"/>
    <lineage>
        <taxon>Eukaryota</taxon>
        <taxon>Viridiplantae</taxon>
        <taxon>Streptophyta</taxon>
        <taxon>Embryophyta</taxon>
        <taxon>Tracheophyta</taxon>
        <taxon>Spermatophyta</taxon>
        <taxon>Magnoliopsida</taxon>
        <taxon>eudicotyledons</taxon>
        <taxon>Gunneridae</taxon>
        <taxon>Pentapetalae</taxon>
        <taxon>asterids</taxon>
        <taxon>campanulids</taxon>
        <taxon>Asterales</taxon>
        <taxon>Asteraceae</taxon>
        <taxon>Asteroideae</taxon>
        <taxon>Heliantheae alliance</taxon>
        <taxon>Millerieae</taxon>
        <taxon>Smallanthus</taxon>
    </lineage>
</organism>
<protein>
    <submittedName>
        <fullName evidence="1">Uncharacterized protein</fullName>
    </submittedName>
</protein>
<comment type="caution">
    <text evidence="1">The sequence shown here is derived from an EMBL/GenBank/DDBJ whole genome shotgun (WGS) entry which is preliminary data.</text>
</comment>
<evidence type="ECO:0000313" key="2">
    <source>
        <dbReference type="Proteomes" id="UP001056120"/>
    </source>
</evidence>